<dbReference type="InterPro" id="IPR012462">
    <property type="entry name" value="UFSP1/2_DUB_cat"/>
</dbReference>
<proteinExistence type="predicted"/>
<dbReference type="GO" id="GO:0016787">
    <property type="term" value="F:hydrolase activity"/>
    <property type="evidence" value="ECO:0007669"/>
    <property type="project" value="UniProtKB-KW"/>
</dbReference>
<feature type="domain" description="UFSP1/2/DUB catalytic" evidence="3">
    <location>
        <begin position="152"/>
        <end position="373"/>
    </location>
</feature>
<gene>
    <name evidence="4" type="ORF">ACHAWO_010030</name>
</gene>
<sequence length="423" mass="47247">MSSRSNNAVIDLSNDSPERSRRRHGSVMDDGRNYSDVRQGRAAAARPQVIDLVNEPSSPRTSDSKPSSRAFTPYAQSSRQSSPPTKRKRTESNATTSAAAMPISQRSADGGVITHNLLNLIDQFRNQNTLTINGNTTQSTPRNVKNPKQPFHYTQEDTWSCGFRNLQMLISAMPPSFQSIFPNGVPPLNEFQSSFEILWAEGFDPTGAHHHDSKMVGKSGKVSWIGAVEVWSYLSFRGIDATIVQFAKNMENRSCIGSFVWAYFSRLGPECDCQASNSRMTSYQYAQELVQTAKQIHGSAEETPSLITCSCTLLPLYLQWAGHSVTIVGIRRERIITSNGSASIRYHLIVFDPQKDGGMLRNKLTNELSKSGQRQRNCLNFMELSTERLLNKDTQVLLSTARIISDHERERCKERVSCISVTV</sequence>
<keyword evidence="5" id="KW-1185">Reference proteome</keyword>
<evidence type="ECO:0000256" key="2">
    <source>
        <dbReference type="SAM" id="MobiDB-lite"/>
    </source>
</evidence>
<protein>
    <recommendedName>
        <fullName evidence="3">UFSP1/2/DUB catalytic domain-containing protein</fullName>
    </recommendedName>
</protein>
<feature type="region of interest" description="Disordered" evidence="2">
    <location>
        <begin position="1"/>
        <end position="107"/>
    </location>
</feature>
<evidence type="ECO:0000313" key="5">
    <source>
        <dbReference type="Proteomes" id="UP001530400"/>
    </source>
</evidence>
<reference evidence="4 5" key="1">
    <citation type="submission" date="2024-10" db="EMBL/GenBank/DDBJ databases">
        <title>Updated reference genomes for cyclostephanoid diatoms.</title>
        <authorList>
            <person name="Roberts W.R."/>
            <person name="Alverson A.J."/>
        </authorList>
    </citation>
    <scope>NUCLEOTIDE SEQUENCE [LARGE SCALE GENOMIC DNA]</scope>
    <source>
        <strain evidence="4 5">AJA010-31</strain>
    </source>
</reference>
<dbReference type="Proteomes" id="UP001530400">
    <property type="component" value="Unassembled WGS sequence"/>
</dbReference>
<accession>A0ABD3PEA2</accession>
<organism evidence="4 5">
    <name type="scientific">Cyclotella atomus</name>
    <dbReference type="NCBI Taxonomy" id="382360"/>
    <lineage>
        <taxon>Eukaryota</taxon>
        <taxon>Sar</taxon>
        <taxon>Stramenopiles</taxon>
        <taxon>Ochrophyta</taxon>
        <taxon>Bacillariophyta</taxon>
        <taxon>Coscinodiscophyceae</taxon>
        <taxon>Thalassiosirophycidae</taxon>
        <taxon>Stephanodiscales</taxon>
        <taxon>Stephanodiscaceae</taxon>
        <taxon>Cyclotella</taxon>
    </lineage>
</organism>
<keyword evidence="1" id="KW-0378">Hydrolase</keyword>
<dbReference type="Pfam" id="PF07910">
    <property type="entry name" value="Peptidase_C78"/>
    <property type="match status" value="1"/>
</dbReference>
<feature type="compositionally biased region" description="Polar residues" evidence="2">
    <location>
        <begin position="74"/>
        <end position="84"/>
    </location>
</feature>
<comment type="caution">
    <text evidence="4">The sequence shown here is derived from an EMBL/GenBank/DDBJ whole genome shotgun (WGS) entry which is preliminary data.</text>
</comment>
<dbReference type="EMBL" id="JALLPJ020000652">
    <property type="protein sequence ID" value="KAL3786383.1"/>
    <property type="molecule type" value="Genomic_DNA"/>
</dbReference>
<evidence type="ECO:0000259" key="3">
    <source>
        <dbReference type="Pfam" id="PF07910"/>
    </source>
</evidence>
<feature type="compositionally biased region" description="Basic and acidic residues" evidence="2">
    <location>
        <begin position="26"/>
        <end position="39"/>
    </location>
</feature>
<evidence type="ECO:0000313" key="4">
    <source>
        <dbReference type="EMBL" id="KAL3786383.1"/>
    </source>
</evidence>
<feature type="compositionally biased region" description="Low complexity" evidence="2">
    <location>
        <begin position="56"/>
        <end position="68"/>
    </location>
</feature>
<dbReference type="Gene3D" id="3.90.70.130">
    <property type="match status" value="1"/>
</dbReference>
<name>A0ABD3PEA2_9STRA</name>
<evidence type="ECO:0000256" key="1">
    <source>
        <dbReference type="ARBA" id="ARBA00022801"/>
    </source>
</evidence>
<dbReference type="AlphaFoldDB" id="A0ABD3PEA2"/>